<accession>Q213M5</accession>
<protein>
    <submittedName>
        <fullName evidence="2">Uncharacterized protein</fullName>
    </submittedName>
</protein>
<dbReference type="AlphaFoldDB" id="Q213M5"/>
<dbReference type="HOGENOM" id="CLU_2331833_0_0_5"/>
<organism evidence="2">
    <name type="scientific">Rhodopseudomonas palustris (strain BisB18)</name>
    <dbReference type="NCBI Taxonomy" id="316056"/>
    <lineage>
        <taxon>Bacteria</taxon>
        <taxon>Pseudomonadati</taxon>
        <taxon>Pseudomonadota</taxon>
        <taxon>Alphaproteobacteria</taxon>
        <taxon>Hyphomicrobiales</taxon>
        <taxon>Nitrobacteraceae</taxon>
        <taxon>Rhodopseudomonas</taxon>
    </lineage>
</organism>
<proteinExistence type="predicted"/>
<reference evidence="2" key="1">
    <citation type="submission" date="2006-03" db="EMBL/GenBank/DDBJ databases">
        <title>Complete sequence of Rhodopseudomonas palustris BisB18.</title>
        <authorList>
            <consortium name="US DOE Joint Genome Institute"/>
            <person name="Copeland A."/>
            <person name="Lucas S."/>
            <person name="Lapidus A."/>
            <person name="Barry K."/>
            <person name="Detter J.C."/>
            <person name="Glavina del Rio T."/>
            <person name="Hammon N."/>
            <person name="Israni S."/>
            <person name="Dalin E."/>
            <person name="Tice H."/>
            <person name="Pitluck S."/>
            <person name="Chain P."/>
            <person name="Malfatti S."/>
            <person name="Shin M."/>
            <person name="Vergez L."/>
            <person name="Schmutz J."/>
            <person name="Larimer F."/>
            <person name="Land M."/>
            <person name="Hauser L."/>
            <person name="Pelletier D.A."/>
            <person name="Kyrpides N."/>
            <person name="Anderson I."/>
            <person name="Oda Y."/>
            <person name="Harwood C.S."/>
            <person name="Richardson P."/>
        </authorList>
    </citation>
    <scope>NUCLEOTIDE SEQUENCE [LARGE SCALE GENOMIC DNA]</scope>
    <source>
        <strain evidence="2">BisB18</strain>
    </source>
</reference>
<evidence type="ECO:0000256" key="1">
    <source>
        <dbReference type="SAM" id="MobiDB-lite"/>
    </source>
</evidence>
<feature type="compositionally biased region" description="Polar residues" evidence="1">
    <location>
        <begin position="71"/>
        <end position="80"/>
    </location>
</feature>
<name>Q213M5_RHOPB</name>
<gene>
    <name evidence="2" type="ordered locus">RPC_2863</name>
</gene>
<dbReference type="EMBL" id="CP000301">
    <property type="protein sequence ID" value="ABD88411.1"/>
    <property type="molecule type" value="Genomic_DNA"/>
</dbReference>
<dbReference type="KEGG" id="rpc:RPC_2863"/>
<feature type="region of interest" description="Disordered" evidence="1">
    <location>
        <begin position="55"/>
        <end position="98"/>
    </location>
</feature>
<sequence>MRTERGAVRRLRSEAIQGRMRGAGLLRRKSSSQDALARDFIDRFVGQTLRSPAQCGARSRRLEGWPGASLGQESAAGSSRTRPHRAFAQTDAGALSAR</sequence>
<evidence type="ECO:0000313" key="2">
    <source>
        <dbReference type="EMBL" id="ABD88411.1"/>
    </source>
</evidence>